<evidence type="ECO:0000256" key="3">
    <source>
        <dbReference type="ARBA" id="ARBA00022917"/>
    </source>
</evidence>
<evidence type="ECO:0000256" key="5">
    <source>
        <dbReference type="SAM" id="Coils"/>
    </source>
</evidence>
<dbReference type="Pfam" id="PF00889">
    <property type="entry name" value="EF_TS"/>
    <property type="match status" value="1"/>
</dbReference>
<dbReference type="SUPFAM" id="SSF46934">
    <property type="entry name" value="UBA-like"/>
    <property type="match status" value="1"/>
</dbReference>
<evidence type="ECO:0000256" key="4">
    <source>
        <dbReference type="HAMAP-Rule" id="MF_03135"/>
    </source>
</evidence>
<dbReference type="InterPro" id="IPR009060">
    <property type="entry name" value="UBA-like_sf"/>
</dbReference>
<comment type="subcellular location">
    <subcellularLocation>
        <location evidence="4">Mitochondrion</location>
    </subcellularLocation>
</comment>
<dbReference type="Gene3D" id="3.30.479.20">
    <property type="entry name" value="Elongation factor Ts, dimerisation domain"/>
    <property type="match status" value="2"/>
</dbReference>
<dbReference type="GO" id="GO:0005739">
    <property type="term" value="C:mitochondrion"/>
    <property type="evidence" value="ECO:0007669"/>
    <property type="project" value="UniProtKB-SubCell"/>
</dbReference>
<feature type="domain" description="Translation elongation factor EFTs/EF1B dimerisation" evidence="6">
    <location>
        <begin position="108"/>
        <end position="263"/>
    </location>
</feature>
<dbReference type="OrthoDB" id="277235at2759"/>
<dbReference type="InterPro" id="IPR001816">
    <property type="entry name" value="Transl_elong_EFTs/EF1B"/>
</dbReference>
<reference evidence="7 8" key="1">
    <citation type="journal article" date="2018" name="MBio">
        <title>Comparative Genomics Reveals the Core Gene Toolbox for the Fungus-Insect Symbiosis.</title>
        <authorList>
            <person name="Wang Y."/>
            <person name="Stata M."/>
            <person name="Wang W."/>
            <person name="Stajich J.E."/>
            <person name="White M.M."/>
            <person name="Moncalvo J.M."/>
        </authorList>
    </citation>
    <scope>NUCLEOTIDE SEQUENCE [LARGE SCALE GENOMIC DNA]</scope>
    <source>
        <strain evidence="7 8">AUS-77-4</strain>
    </source>
</reference>
<evidence type="ECO:0000256" key="2">
    <source>
        <dbReference type="ARBA" id="ARBA00022768"/>
    </source>
</evidence>
<protein>
    <recommendedName>
        <fullName evidence="4">Elongation factor Ts, mitochondrial</fullName>
        <shortName evidence="4">EF-Ts</shortName>
        <shortName evidence="4">EF-TsMt</shortName>
    </recommendedName>
</protein>
<comment type="similarity">
    <text evidence="1 4">Belongs to the EF-Ts family.</text>
</comment>
<feature type="coiled-coil region" evidence="5">
    <location>
        <begin position="44"/>
        <end position="75"/>
    </location>
</feature>
<dbReference type="Gene3D" id="1.10.8.10">
    <property type="entry name" value="DNA helicase RuvA subunit, C-terminal domain"/>
    <property type="match status" value="1"/>
</dbReference>
<organism evidence="7 8">
    <name type="scientific">Furculomyces boomerangus</name>
    <dbReference type="NCBI Taxonomy" id="61424"/>
    <lineage>
        <taxon>Eukaryota</taxon>
        <taxon>Fungi</taxon>
        <taxon>Fungi incertae sedis</taxon>
        <taxon>Zoopagomycota</taxon>
        <taxon>Kickxellomycotina</taxon>
        <taxon>Harpellomycetes</taxon>
        <taxon>Harpellales</taxon>
        <taxon>Harpellaceae</taxon>
        <taxon>Furculomyces</taxon>
    </lineage>
</organism>
<comment type="caution">
    <text evidence="7">The sequence shown here is derived from an EMBL/GenBank/DDBJ whole genome shotgun (WGS) entry which is preliminary data.</text>
</comment>
<dbReference type="InterPro" id="IPR036402">
    <property type="entry name" value="EF-Ts_dimer_sf"/>
</dbReference>
<evidence type="ECO:0000259" key="6">
    <source>
        <dbReference type="Pfam" id="PF00889"/>
    </source>
</evidence>
<dbReference type="PANTHER" id="PTHR11741">
    <property type="entry name" value="ELONGATION FACTOR TS"/>
    <property type="match status" value="1"/>
</dbReference>
<dbReference type="CDD" id="cd14275">
    <property type="entry name" value="UBA_EF-Ts"/>
    <property type="match status" value="1"/>
</dbReference>
<evidence type="ECO:0000313" key="8">
    <source>
        <dbReference type="Proteomes" id="UP000245699"/>
    </source>
</evidence>
<dbReference type="GO" id="GO:0003746">
    <property type="term" value="F:translation elongation factor activity"/>
    <property type="evidence" value="ECO:0007669"/>
    <property type="project" value="UniProtKB-UniRule"/>
</dbReference>
<dbReference type="SUPFAM" id="SSF54713">
    <property type="entry name" value="Elongation factor Ts (EF-Ts), dimerisation domain"/>
    <property type="match status" value="2"/>
</dbReference>
<evidence type="ECO:0000256" key="1">
    <source>
        <dbReference type="ARBA" id="ARBA00005532"/>
    </source>
</evidence>
<keyword evidence="3 4" id="KW-0648">Protein biosynthesis</keyword>
<dbReference type="InterPro" id="IPR014039">
    <property type="entry name" value="Transl_elong_EFTs/EF1B_dimer"/>
</dbReference>
<keyword evidence="4" id="KW-0496">Mitochondrion</keyword>
<dbReference type="PANTHER" id="PTHR11741:SF0">
    <property type="entry name" value="ELONGATION FACTOR TS, MITOCHONDRIAL"/>
    <property type="match status" value="1"/>
</dbReference>
<dbReference type="AlphaFoldDB" id="A0A2T9YUK5"/>
<evidence type="ECO:0000313" key="7">
    <source>
        <dbReference type="EMBL" id="PVU96025.1"/>
    </source>
</evidence>
<dbReference type="EMBL" id="MBFT01000161">
    <property type="protein sequence ID" value="PVU96025.1"/>
    <property type="molecule type" value="Genomic_DNA"/>
</dbReference>
<proteinExistence type="inferred from homology"/>
<keyword evidence="8" id="KW-1185">Reference proteome</keyword>
<dbReference type="Proteomes" id="UP000245699">
    <property type="component" value="Unassembled WGS sequence"/>
</dbReference>
<gene>
    <name evidence="4" type="primary">TSF1</name>
    <name evidence="7" type="ORF">BB559_002535</name>
</gene>
<accession>A0A2T9YUK5</accession>
<comment type="function">
    <text evidence="4">Associates with the EF-Tu.GDP complex and induces the exchange of GDP to GTP. It remains bound to the aminoacyl-tRNA.EF-Tu.GTP complex up to the GTP hydrolysis stage on the ribosome.</text>
</comment>
<sequence length="322" mass="35850">MLYSIKHAIAFNKPVSRRFFTAFSALNSSKDSIKVDTKLLSQLRKETQIQISKAREALQASNNNYEKALEWIRQDMLISGAKKAEKVRDRAVKEGVATTFIDQNHVSASVIQLSCETDFVSKNENFLQLSNDIARNAALLSSEKLHVLDTQNLLDSKITSSSEGITVSEAINQCISKLSENIKIHGAVGINLSNNGSNHKDFYISSYTHNSYAPFSNSGKISSLAVFKVKKELHEHPSFKKLSKRVAQQIAGYKPTHLSKTEPSKQLETDGIQTYEFDDPSQVLLNQDFMFGEGTVEQAISNVAEEIGSPIDLVSISWFEVK</sequence>
<dbReference type="GO" id="GO:0070125">
    <property type="term" value="P:mitochondrial translational elongation"/>
    <property type="evidence" value="ECO:0007669"/>
    <property type="project" value="TreeGrafter"/>
</dbReference>
<name>A0A2T9YUK5_9FUNG</name>
<keyword evidence="2 4" id="KW-0251">Elongation factor</keyword>
<dbReference type="HAMAP" id="MF_00050">
    <property type="entry name" value="EF_Ts"/>
    <property type="match status" value="1"/>
</dbReference>
<keyword evidence="5" id="KW-0175">Coiled coil</keyword>
<dbReference type="STRING" id="61424.A0A2T9YUK5"/>